<dbReference type="AlphaFoldDB" id="B3RNN7"/>
<evidence type="ECO:0000313" key="10">
    <source>
        <dbReference type="EMBL" id="EDV27489.1"/>
    </source>
</evidence>
<evidence type="ECO:0000256" key="1">
    <source>
        <dbReference type="ARBA" id="ARBA00022670"/>
    </source>
</evidence>
<evidence type="ECO:0000256" key="6">
    <source>
        <dbReference type="RuleBase" id="RU363034"/>
    </source>
</evidence>
<dbReference type="Pfam" id="PF00629">
    <property type="entry name" value="MAM"/>
    <property type="match status" value="2"/>
</dbReference>
<dbReference type="InterPro" id="IPR033116">
    <property type="entry name" value="TRYPSIN_SER"/>
</dbReference>
<dbReference type="PhylomeDB" id="B3RNN7"/>
<dbReference type="PROSITE" id="PS00135">
    <property type="entry name" value="TRYPSIN_SER"/>
    <property type="match status" value="1"/>
</dbReference>
<evidence type="ECO:0000259" key="9">
    <source>
        <dbReference type="PROSITE" id="PS50240"/>
    </source>
</evidence>
<organism evidence="10 11">
    <name type="scientific">Trichoplax adhaerens</name>
    <name type="common">Trichoplax reptans</name>
    <dbReference type="NCBI Taxonomy" id="10228"/>
    <lineage>
        <taxon>Eukaryota</taxon>
        <taxon>Metazoa</taxon>
        <taxon>Placozoa</taxon>
        <taxon>Uniplacotomia</taxon>
        <taxon>Trichoplacea</taxon>
        <taxon>Trichoplacidae</taxon>
        <taxon>Trichoplax</taxon>
    </lineage>
</organism>
<dbReference type="SMART" id="SM00020">
    <property type="entry name" value="Tryp_SPc"/>
    <property type="match status" value="1"/>
</dbReference>
<dbReference type="PROSITE" id="PS50060">
    <property type="entry name" value="MAM_2"/>
    <property type="match status" value="2"/>
</dbReference>
<feature type="domain" description="MAM" evidence="8">
    <location>
        <begin position="199"/>
        <end position="358"/>
    </location>
</feature>
<dbReference type="InterPro" id="IPR013320">
    <property type="entry name" value="ConA-like_dom_sf"/>
</dbReference>
<dbReference type="InParanoid" id="B3RNN7"/>
<dbReference type="PANTHER" id="PTHR23282">
    <property type="entry name" value="APICAL ENDOSOMAL GLYCOPROTEIN PRECURSOR"/>
    <property type="match status" value="1"/>
</dbReference>
<dbReference type="InterPro" id="IPR001314">
    <property type="entry name" value="Peptidase_S1A"/>
</dbReference>
<evidence type="ECO:0000256" key="4">
    <source>
        <dbReference type="ARBA" id="ARBA00022825"/>
    </source>
</evidence>
<evidence type="ECO:0000256" key="5">
    <source>
        <dbReference type="ARBA" id="ARBA00023157"/>
    </source>
</evidence>
<dbReference type="STRING" id="10228.B3RNN7"/>
<feature type="domain" description="Peptidase S1" evidence="9">
    <location>
        <begin position="383"/>
        <end position="638"/>
    </location>
</feature>
<reference evidence="10 11" key="1">
    <citation type="journal article" date="2008" name="Nature">
        <title>The Trichoplax genome and the nature of placozoans.</title>
        <authorList>
            <person name="Srivastava M."/>
            <person name="Begovic E."/>
            <person name="Chapman J."/>
            <person name="Putnam N.H."/>
            <person name="Hellsten U."/>
            <person name="Kawashima T."/>
            <person name="Kuo A."/>
            <person name="Mitros T."/>
            <person name="Salamov A."/>
            <person name="Carpenter M.L."/>
            <person name="Signorovitch A.Y."/>
            <person name="Moreno M.A."/>
            <person name="Kamm K."/>
            <person name="Grimwood J."/>
            <person name="Schmutz J."/>
            <person name="Shapiro H."/>
            <person name="Grigoriev I.V."/>
            <person name="Buss L.W."/>
            <person name="Schierwater B."/>
            <person name="Dellaporta S.L."/>
            <person name="Rokhsar D.S."/>
        </authorList>
    </citation>
    <scope>NUCLEOTIDE SEQUENCE [LARGE SCALE GENOMIC DNA]</scope>
    <source>
        <strain evidence="10 11">Grell-BS-1999</strain>
    </source>
</reference>
<dbReference type="eggNOG" id="KOG3627">
    <property type="taxonomic scope" value="Eukaryota"/>
</dbReference>
<keyword evidence="2 7" id="KW-0732">Signal</keyword>
<accession>B3RNN7</accession>
<dbReference type="InterPro" id="IPR051560">
    <property type="entry name" value="MAM_domain-containing"/>
</dbReference>
<evidence type="ECO:0000256" key="7">
    <source>
        <dbReference type="SAM" id="SignalP"/>
    </source>
</evidence>
<dbReference type="SUPFAM" id="SSF50494">
    <property type="entry name" value="Trypsin-like serine proteases"/>
    <property type="match status" value="1"/>
</dbReference>
<dbReference type="CDD" id="cd06263">
    <property type="entry name" value="MAM"/>
    <property type="match status" value="2"/>
</dbReference>
<dbReference type="SMART" id="SM00137">
    <property type="entry name" value="MAM"/>
    <property type="match status" value="2"/>
</dbReference>
<keyword evidence="11" id="KW-1185">Reference proteome</keyword>
<dbReference type="Pfam" id="PF00089">
    <property type="entry name" value="Trypsin"/>
    <property type="match status" value="1"/>
</dbReference>
<dbReference type="CDD" id="cd00190">
    <property type="entry name" value="Tryp_SPc"/>
    <property type="match status" value="1"/>
</dbReference>
<dbReference type="PROSITE" id="PS00134">
    <property type="entry name" value="TRYPSIN_HIS"/>
    <property type="match status" value="1"/>
</dbReference>
<dbReference type="PANTHER" id="PTHR23282:SF101">
    <property type="entry name" value="MAM DOMAIN-CONTAINING PROTEIN"/>
    <property type="match status" value="1"/>
</dbReference>
<name>B3RNN7_TRIAD</name>
<dbReference type="CTD" id="6750538"/>
<dbReference type="InterPro" id="IPR043504">
    <property type="entry name" value="Peptidase_S1_PA_chymotrypsin"/>
</dbReference>
<gene>
    <name evidence="10" type="ORF">TRIADDRAFT_53232</name>
</gene>
<dbReference type="GO" id="GO:0016020">
    <property type="term" value="C:membrane"/>
    <property type="evidence" value="ECO:0007669"/>
    <property type="project" value="InterPro"/>
</dbReference>
<dbReference type="PROSITE" id="PS50240">
    <property type="entry name" value="TRYPSIN_DOM"/>
    <property type="match status" value="1"/>
</dbReference>
<dbReference type="Gene3D" id="2.40.10.10">
    <property type="entry name" value="Trypsin-like serine proteases"/>
    <property type="match status" value="1"/>
</dbReference>
<dbReference type="InterPro" id="IPR001254">
    <property type="entry name" value="Trypsin_dom"/>
</dbReference>
<dbReference type="Proteomes" id="UP000009022">
    <property type="component" value="Unassembled WGS sequence"/>
</dbReference>
<feature type="signal peptide" evidence="7">
    <location>
        <begin position="1"/>
        <end position="26"/>
    </location>
</feature>
<evidence type="ECO:0000313" key="11">
    <source>
        <dbReference type="Proteomes" id="UP000009022"/>
    </source>
</evidence>
<keyword evidence="1 6" id="KW-0645">Protease</keyword>
<dbReference type="OrthoDB" id="412155at2759"/>
<dbReference type="Gene3D" id="2.60.120.200">
    <property type="match status" value="2"/>
</dbReference>
<dbReference type="GO" id="GO:0004252">
    <property type="term" value="F:serine-type endopeptidase activity"/>
    <property type="evidence" value="ECO:0007669"/>
    <property type="project" value="InterPro"/>
</dbReference>
<dbReference type="SUPFAM" id="SSF49899">
    <property type="entry name" value="Concanavalin A-like lectins/glucanases"/>
    <property type="match status" value="2"/>
</dbReference>
<feature type="domain" description="MAM" evidence="8">
    <location>
        <begin position="35"/>
        <end position="193"/>
    </location>
</feature>
<evidence type="ECO:0000256" key="3">
    <source>
        <dbReference type="ARBA" id="ARBA00022801"/>
    </source>
</evidence>
<protein>
    <recommendedName>
        <fullName evidence="12">MAM domain-containing protein</fullName>
    </recommendedName>
</protein>
<sequence length="640" mass="72342">MLRHSPHFYTELTILIFVFGWTLIDGRVVSTEVDLSCNFERNFCQWENGRYSDSKFAWIRNKGETIAPKTGPSYDHTYQNPYYGYYAYLETSSQLHDNATLKSPIIRSSDSHCLRFWYNMNGADASRLQVVSSTSEILWSKKGNHSNIWLLAEVDISSRAQEYKISITGFTGDSYEANIAIDDMTWEKGMCKNTEFKNLKCDFESGYCGWTNVGFDSFDWTRKSGSTSSKYTGPNYDHTMRTSYGNYAYMEASNRHIGEKVVLVSRVLNNERPMCFSFWYHMCGRSVGNLIVKIVTKTSTEVLWAKKGSQGQKWKEAKIKIMSIPQDYQIYIVAIRGNTWSSDIAIDDIDINEGTCGAEQIQSIRSIRNYPRCGITKSRIPRIIGGNTASPHSVPWQALLKVYYVSGGKVHTTSCGGSLINENWVITASHCIPNKPIRVKIDLGRHNLLTKESYTKQIRIAKSIFRHPMYQYKNSISSMKDLDGDIALIKLNASVNINNFVRPICLPTANDTFNELNSCKVSGWGMTAGQPRHILRYAHVPIVNRNFCNSTYSYNGRLTFNMLCAGYMQGYTSTCYGDSGSPLSCRHRPGAVLSGYSDRWYLAGVVSGGVGCAPKYYPTVYASVTAAPIYRWLSKTLENS</sequence>
<dbReference type="EMBL" id="DS985242">
    <property type="protein sequence ID" value="EDV27489.1"/>
    <property type="molecule type" value="Genomic_DNA"/>
</dbReference>
<keyword evidence="3 6" id="KW-0378">Hydrolase</keyword>
<dbReference type="InterPro" id="IPR018114">
    <property type="entry name" value="TRYPSIN_HIS"/>
</dbReference>
<keyword evidence="4 6" id="KW-0720">Serine protease</keyword>
<dbReference type="InterPro" id="IPR000998">
    <property type="entry name" value="MAM_dom"/>
</dbReference>
<dbReference type="FunFam" id="2.40.10.10:FF:000120">
    <property type="entry name" value="Putative serine protease"/>
    <property type="match status" value="1"/>
</dbReference>
<dbReference type="RefSeq" id="XP_002109323.1">
    <property type="nucleotide sequence ID" value="XM_002109287.1"/>
</dbReference>
<keyword evidence="5" id="KW-1015">Disulfide bond</keyword>
<evidence type="ECO:0000256" key="2">
    <source>
        <dbReference type="ARBA" id="ARBA00022729"/>
    </source>
</evidence>
<proteinExistence type="predicted"/>
<dbReference type="GeneID" id="6750538"/>
<dbReference type="FunCoup" id="B3RNN7">
    <property type="interactions" value="5"/>
</dbReference>
<feature type="chain" id="PRO_5002796792" description="MAM domain-containing protein" evidence="7">
    <location>
        <begin position="27"/>
        <end position="640"/>
    </location>
</feature>
<dbReference type="OMA" id="SIHISTN"/>
<dbReference type="HOGENOM" id="CLU_427842_0_0_1"/>
<dbReference type="InterPro" id="IPR009003">
    <property type="entry name" value="Peptidase_S1_PA"/>
</dbReference>
<dbReference type="GO" id="GO:0006508">
    <property type="term" value="P:proteolysis"/>
    <property type="evidence" value="ECO:0007669"/>
    <property type="project" value="UniProtKB-KW"/>
</dbReference>
<evidence type="ECO:0000259" key="8">
    <source>
        <dbReference type="PROSITE" id="PS50060"/>
    </source>
</evidence>
<dbReference type="KEGG" id="tad:TRIADDRAFT_53232"/>
<evidence type="ECO:0008006" key="12">
    <source>
        <dbReference type="Google" id="ProtNLM"/>
    </source>
</evidence>
<dbReference type="PRINTS" id="PR00722">
    <property type="entry name" value="CHYMOTRYPSIN"/>
</dbReference>